<dbReference type="Proteomes" id="UP001293791">
    <property type="component" value="Unassembled WGS sequence"/>
</dbReference>
<gene>
    <name evidence="8" type="ORF">Cyrtocomes_00095</name>
</gene>
<dbReference type="PANTHER" id="PTHR11655">
    <property type="entry name" value="60S/50S RIBOSOMAL PROTEIN L6/L9"/>
    <property type="match status" value="1"/>
</dbReference>
<comment type="similarity">
    <text evidence="5">Belongs to the universal ribosomal protein uL6 family.</text>
</comment>
<dbReference type="PANTHER" id="PTHR11655:SF14">
    <property type="entry name" value="LARGE RIBOSOMAL SUBUNIT PROTEIN UL6M"/>
    <property type="match status" value="1"/>
</dbReference>
<dbReference type="SUPFAM" id="SSF56053">
    <property type="entry name" value="Ribosomal protein L6"/>
    <property type="match status" value="2"/>
</dbReference>
<dbReference type="InterPro" id="IPR036789">
    <property type="entry name" value="Ribosomal_uL6-like_a/b-dom_sf"/>
</dbReference>
<name>A0ABU5L6R0_9RICK</name>
<dbReference type="PRINTS" id="PR00059">
    <property type="entry name" value="RIBOSOMALL6"/>
</dbReference>
<dbReference type="InterPro" id="IPR000702">
    <property type="entry name" value="Ribosomal_uL6-like"/>
</dbReference>
<dbReference type="Pfam" id="PF00347">
    <property type="entry name" value="Ribosomal_L6"/>
    <property type="match status" value="1"/>
</dbReference>
<dbReference type="RefSeq" id="WP_322497247.1">
    <property type="nucleotide sequence ID" value="NZ_JARGYT010000002.1"/>
</dbReference>
<dbReference type="PIRSF" id="PIRSF002162">
    <property type="entry name" value="Ribosomal_L6"/>
    <property type="match status" value="1"/>
</dbReference>
<reference evidence="8 9" key="1">
    <citation type="submission" date="2023-02" db="EMBL/GenBank/DDBJ databases">
        <title>Host association and intracellularity evolved multiple times independently in the Rickettsiales.</title>
        <authorList>
            <person name="Castelli M."/>
            <person name="Nardi T."/>
            <person name="Gammuto L."/>
            <person name="Bellinzona G."/>
            <person name="Sabaneyeva E."/>
            <person name="Potekhin A."/>
            <person name="Serra V."/>
            <person name="Petroni G."/>
            <person name="Sassera D."/>
        </authorList>
    </citation>
    <scope>NUCLEOTIDE SEQUENCE [LARGE SCALE GENOMIC DNA]</scope>
    <source>
        <strain evidence="8 9">BOD18</strain>
    </source>
</reference>
<dbReference type="Gene3D" id="3.90.930.12">
    <property type="entry name" value="Ribosomal protein L6, alpha-beta domain"/>
    <property type="match status" value="2"/>
</dbReference>
<keyword evidence="2 5" id="KW-0687">Ribonucleoprotein</keyword>
<accession>A0ABU5L6R0</accession>
<evidence type="ECO:0000256" key="3">
    <source>
        <dbReference type="ARBA" id="ARBA00035454"/>
    </source>
</evidence>
<organism evidence="8 9">
    <name type="scientific">Candidatus Cyrtobacter comes</name>
    <dbReference type="NCBI Taxonomy" id="675776"/>
    <lineage>
        <taxon>Bacteria</taxon>
        <taxon>Pseudomonadati</taxon>
        <taxon>Pseudomonadota</taxon>
        <taxon>Alphaproteobacteria</taxon>
        <taxon>Rickettsiales</taxon>
        <taxon>Candidatus Midichloriaceae</taxon>
        <taxon>Candidatus Cyrtobacter</taxon>
    </lineage>
</organism>
<evidence type="ECO:0000256" key="6">
    <source>
        <dbReference type="RuleBase" id="RU003870"/>
    </source>
</evidence>
<evidence type="ECO:0000259" key="7">
    <source>
        <dbReference type="Pfam" id="PF00347"/>
    </source>
</evidence>
<dbReference type="GO" id="GO:0005840">
    <property type="term" value="C:ribosome"/>
    <property type="evidence" value="ECO:0007669"/>
    <property type="project" value="UniProtKB-KW"/>
</dbReference>
<dbReference type="PROSITE" id="PS00525">
    <property type="entry name" value="RIBOSOMAL_L6_1"/>
    <property type="match status" value="1"/>
</dbReference>
<keyword evidence="1 5" id="KW-0689">Ribosomal protein</keyword>
<evidence type="ECO:0000256" key="2">
    <source>
        <dbReference type="ARBA" id="ARBA00023274"/>
    </source>
</evidence>
<dbReference type="EMBL" id="JARGYT010000002">
    <property type="protein sequence ID" value="MDZ5761737.1"/>
    <property type="molecule type" value="Genomic_DNA"/>
</dbReference>
<dbReference type="InterPro" id="IPR002358">
    <property type="entry name" value="Ribosomal_uL6_CS"/>
</dbReference>
<evidence type="ECO:0000256" key="5">
    <source>
        <dbReference type="RuleBase" id="RU003869"/>
    </source>
</evidence>
<protein>
    <recommendedName>
        <fullName evidence="3 4">50S ribosomal protein L6</fullName>
    </recommendedName>
</protein>
<keyword evidence="9" id="KW-1185">Reference proteome</keyword>
<keyword evidence="6" id="KW-0694">RNA-binding</keyword>
<comment type="function">
    <text evidence="6">This protein binds to the 23S rRNA, and is important in its secondary structure. It is located near the subunit interface in the base of the L7/L12 stalk, and near the tRNA binding site of the peptidyltransferase center.</text>
</comment>
<proteinExistence type="inferred from homology"/>
<feature type="domain" description="Large ribosomal subunit protein uL6 alpha-beta" evidence="7">
    <location>
        <begin position="88"/>
        <end position="163"/>
    </location>
</feature>
<keyword evidence="6" id="KW-0699">rRNA-binding</keyword>
<dbReference type="InterPro" id="IPR020040">
    <property type="entry name" value="Ribosomal_uL6_a/b-dom"/>
</dbReference>
<evidence type="ECO:0000313" key="8">
    <source>
        <dbReference type="EMBL" id="MDZ5761737.1"/>
    </source>
</evidence>
<dbReference type="NCBIfam" id="TIGR03654">
    <property type="entry name" value="L6_bact"/>
    <property type="match status" value="1"/>
</dbReference>
<sequence>MSRTGKAPIALPSAVSLSVSDKSISVSGPIGSINLPYFGEHLDYSIVDSELKFSLKTDERRLWGLVRSLVNNAVIGVSKGWSKKMNLVGVGYKAQIKGSVLFLSLGYSHDIAYPIPHDIKISCETPTSILVFGADKQKVGLVSAEIRGFRPPEPYKGKGVIYGDEKVLRKEGKKK</sequence>
<dbReference type="InterPro" id="IPR019906">
    <property type="entry name" value="Ribosomal_uL6_bac-type"/>
</dbReference>
<comment type="caution">
    <text evidence="8">The sequence shown here is derived from an EMBL/GenBank/DDBJ whole genome shotgun (WGS) entry which is preliminary data.</text>
</comment>
<evidence type="ECO:0000256" key="4">
    <source>
        <dbReference type="NCBIfam" id="TIGR03654"/>
    </source>
</evidence>
<evidence type="ECO:0000256" key="1">
    <source>
        <dbReference type="ARBA" id="ARBA00022980"/>
    </source>
</evidence>
<evidence type="ECO:0000313" key="9">
    <source>
        <dbReference type="Proteomes" id="UP001293791"/>
    </source>
</evidence>